<gene>
    <name evidence="5" type="ORF">CO2235_150138</name>
    <name evidence="4" type="ORF">CO2235_U590107</name>
    <name evidence="3" type="ORF">JTE92_20925</name>
</gene>
<protein>
    <submittedName>
        <fullName evidence="3">Acyl-CoA thioesterase</fullName>
    </submittedName>
    <submittedName>
        <fullName evidence="4">Thioesterase superfamily protein</fullName>
    </submittedName>
</protein>
<dbReference type="RefSeq" id="WP_147318569.1">
    <property type="nucleotide sequence ID" value="NZ_CP032519.1"/>
</dbReference>
<dbReference type="SUPFAM" id="SSF54637">
    <property type="entry name" value="Thioesterase/thiol ester dehydrase-isomerase"/>
    <property type="match status" value="1"/>
</dbReference>
<dbReference type="EMBL" id="OGUS01000115">
    <property type="protein sequence ID" value="SPC12483.1"/>
    <property type="molecule type" value="Genomic_DNA"/>
</dbReference>
<name>A0A375FN41_9BURK</name>
<accession>A0A375FN41</accession>
<dbReference type="InterPro" id="IPR050563">
    <property type="entry name" value="4-hydroxybenzoyl-CoA_TE"/>
</dbReference>
<organism evidence="4 6">
    <name type="scientific">Cupriavidus oxalaticus</name>
    <dbReference type="NCBI Taxonomy" id="96344"/>
    <lineage>
        <taxon>Bacteria</taxon>
        <taxon>Pseudomonadati</taxon>
        <taxon>Pseudomonadota</taxon>
        <taxon>Betaproteobacteria</taxon>
        <taxon>Burkholderiales</taxon>
        <taxon>Burkholderiaceae</taxon>
        <taxon>Cupriavidus</taxon>
    </lineage>
</organism>
<reference evidence="6" key="2">
    <citation type="submission" date="2018-01" db="EMBL/GenBank/DDBJ databases">
        <authorList>
            <person name="Gaut B.S."/>
            <person name="Morton B.R."/>
            <person name="Clegg M.T."/>
            <person name="Duvall M.R."/>
        </authorList>
    </citation>
    <scope>NUCLEOTIDE SEQUENCE [LARGE SCALE GENOMIC DNA]</scope>
</reference>
<evidence type="ECO:0000256" key="2">
    <source>
        <dbReference type="ARBA" id="ARBA00022801"/>
    </source>
</evidence>
<evidence type="ECO:0000313" key="7">
    <source>
        <dbReference type="Proteomes" id="UP000623307"/>
    </source>
</evidence>
<dbReference type="GO" id="GO:0047617">
    <property type="term" value="F:fatty acyl-CoA hydrolase activity"/>
    <property type="evidence" value="ECO:0007669"/>
    <property type="project" value="TreeGrafter"/>
</dbReference>
<dbReference type="InterPro" id="IPR029069">
    <property type="entry name" value="HotDog_dom_sf"/>
</dbReference>
<proteinExistence type="inferred from homology"/>
<keyword evidence="7" id="KW-1185">Reference proteome</keyword>
<dbReference type="Pfam" id="PF13279">
    <property type="entry name" value="4HBT_2"/>
    <property type="match status" value="1"/>
</dbReference>
<reference evidence="4 6" key="1">
    <citation type="submission" date="2018-01" db="EMBL/GenBank/DDBJ databases">
        <authorList>
            <person name="Clerissi C."/>
        </authorList>
    </citation>
    <scope>NUCLEOTIDE SEQUENCE</scope>
    <source>
        <strain evidence="4">Cupriavidus oxalaticus LMG 2235</strain>
    </source>
</reference>
<dbReference type="GeneID" id="303492019"/>
<evidence type="ECO:0000313" key="5">
    <source>
        <dbReference type="EMBL" id="SPC12483.1"/>
    </source>
</evidence>
<sequence>MADNTFMGEGTPARFATRLKLRNQDTDQFRHVNNAAIATFFEEARMAIFMQDTLADCMEDRHVVVAHLAIDFIAEIFYPGEIDVMTTPIRTGNTSFELTQALYAGGNLCARSSATCVLMDSKQGRPTRLPDPLRQQLVPPVPSACCDAS</sequence>
<dbReference type="EMBL" id="OGUS01000064">
    <property type="protein sequence ID" value="SPC06531.1"/>
    <property type="molecule type" value="Genomic_DNA"/>
</dbReference>
<evidence type="ECO:0000256" key="1">
    <source>
        <dbReference type="ARBA" id="ARBA00005953"/>
    </source>
</evidence>
<dbReference type="CDD" id="cd00586">
    <property type="entry name" value="4HBT"/>
    <property type="match status" value="1"/>
</dbReference>
<dbReference type="EMBL" id="CP069812">
    <property type="protein sequence ID" value="QRQ95862.1"/>
    <property type="molecule type" value="Genomic_DNA"/>
</dbReference>
<dbReference type="PANTHER" id="PTHR31793:SF27">
    <property type="entry name" value="NOVEL THIOESTERASE SUPERFAMILY DOMAIN AND SAPOSIN A-TYPE DOMAIN CONTAINING PROTEIN (0610012H03RIK)"/>
    <property type="match status" value="1"/>
</dbReference>
<dbReference type="Proteomes" id="UP000623307">
    <property type="component" value="Chromosome 2"/>
</dbReference>
<dbReference type="PANTHER" id="PTHR31793">
    <property type="entry name" value="4-HYDROXYBENZOYL-COA THIOESTERASE FAMILY MEMBER"/>
    <property type="match status" value="1"/>
</dbReference>
<dbReference type="AlphaFoldDB" id="A0A375FN41"/>
<comment type="similarity">
    <text evidence="1">Belongs to the 4-hydroxybenzoyl-CoA thioesterase family.</text>
</comment>
<evidence type="ECO:0000313" key="4">
    <source>
        <dbReference type="EMBL" id="SPC06531.1"/>
    </source>
</evidence>
<keyword evidence="2" id="KW-0378">Hydrolase</keyword>
<evidence type="ECO:0000313" key="3">
    <source>
        <dbReference type="EMBL" id="QRQ95862.1"/>
    </source>
</evidence>
<dbReference type="Gene3D" id="3.10.129.10">
    <property type="entry name" value="Hotdog Thioesterase"/>
    <property type="match status" value="1"/>
</dbReference>
<reference evidence="3 7" key="3">
    <citation type="submission" date="2021-02" db="EMBL/GenBank/DDBJ databases">
        <title>Complete Genome Sequence of Cupriavidus oxalaticus Strain Ox1, a Soil Oxalate-Degrading Species.</title>
        <authorList>
            <person name="Palmieri F."/>
            <person name="Udriet P."/>
            <person name="Deuasquier M."/>
            <person name="Beaudoing E."/>
            <person name="Johnson S.L."/>
            <person name="Davenport K.W."/>
            <person name="Chain P.S."/>
            <person name="Bindschedler S."/>
            <person name="Junier P."/>
        </authorList>
    </citation>
    <scope>NUCLEOTIDE SEQUENCE [LARGE SCALE GENOMIC DNA]</scope>
    <source>
        <strain evidence="3 7">Ox1</strain>
    </source>
</reference>
<dbReference type="Proteomes" id="UP000256862">
    <property type="component" value="Chromosome CO2235"/>
</dbReference>
<evidence type="ECO:0000313" key="6">
    <source>
        <dbReference type="Proteomes" id="UP000256862"/>
    </source>
</evidence>
<dbReference type="OrthoDB" id="9799036at2"/>